<reference evidence="3" key="1">
    <citation type="submission" date="2022-08" db="EMBL/GenBank/DDBJ databases">
        <title>Reclassification of Massilia species as members of the genera Telluria, Duganella, Pseudoduganella, Mokoshia gen. nov. and Zemynaea gen. nov. using orthogonal and non-orthogonal genome-based approaches.</title>
        <authorList>
            <person name="Bowman J.P."/>
        </authorList>
    </citation>
    <scope>NUCLEOTIDE SEQUENCE</scope>
    <source>
        <strain evidence="3">LMG 11547</strain>
    </source>
</reference>
<gene>
    <name evidence="3" type="ORF">NX786_14090</name>
</gene>
<dbReference type="Pfam" id="PF08929">
    <property type="entry name" value="PoNi_C"/>
    <property type="match status" value="1"/>
</dbReference>
<feature type="domain" description="PoNi N-terminal" evidence="1">
    <location>
        <begin position="15"/>
        <end position="143"/>
    </location>
</feature>
<evidence type="ECO:0000313" key="3">
    <source>
        <dbReference type="EMBL" id="MCS0630466.1"/>
    </source>
</evidence>
<keyword evidence="4" id="KW-1185">Reference proteome</keyword>
<sequence length="336" mass="38166">MIHIVAKSEFAKAKREPLLDYAKYSDEAEDISRRVPNAQKKLNDPDWLSGKDEAALVRLTEGRCDYAIDLLTLSYSAGAHITELQGFFPHVVEYFEEFALYIQAFNRTYEGMRLNSPVIHLQDVEFQIANRLLCFSVLLGHTKLIPRIMEILDYNNPVRDGLLERIASCYTQRPSPLPDECMRHLPYYKALPIFDAQLSDRPGLTKAYLLDWYEASRREPYYDAHTGAPSFMGYWAWEAAAITIALNVDDQSYRDLPFYPRDLVEHRRNATAASVTQASPTETAEIRAKAGETCPIGGRWQSIGVPVHDAVYTEGATMQDLKSPYGLTVWRFLGAA</sequence>
<dbReference type="Gene3D" id="1.10.3920.10">
    <property type="entry name" value="PA2201 C-terminal domain-like"/>
    <property type="match status" value="1"/>
</dbReference>
<evidence type="ECO:0000313" key="4">
    <source>
        <dbReference type="Proteomes" id="UP001165263"/>
    </source>
</evidence>
<dbReference type="InterPro" id="IPR028983">
    <property type="entry name" value="PA2201-like_C"/>
</dbReference>
<feature type="domain" description="PoNi C-terminal" evidence="2">
    <location>
        <begin position="160"/>
        <end position="263"/>
    </location>
</feature>
<name>A0ABT2C0T2_9BURK</name>
<comment type="caution">
    <text evidence="3">The sequence shown here is derived from an EMBL/GenBank/DDBJ whole genome shotgun (WGS) entry which is preliminary data.</text>
</comment>
<evidence type="ECO:0000259" key="2">
    <source>
        <dbReference type="Pfam" id="PF08929"/>
    </source>
</evidence>
<dbReference type="InterPro" id="IPR015024">
    <property type="entry name" value="PoNi_N"/>
</dbReference>
<evidence type="ECO:0000259" key="1">
    <source>
        <dbReference type="Pfam" id="PF08928"/>
    </source>
</evidence>
<accession>A0ABT2C0T2</accession>
<dbReference type="SUPFAM" id="SSF140731">
    <property type="entry name" value="PA2201 C-terminal domain-like"/>
    <property type="match status" value="1"/>
</dbReference>
<dbReference type="EMBL" id="JANUHC010000004">
    <property type="protein sequence ID" value="MCS0630466.1"/>
    <property type="molecule type" value="Genomic_DNA"/>
</dbReference>
<dbReference type="Pfam" id="PF08928">
    <property type="entry name" value="PoNi_N"/>
    <property type="match status" value="1"/>
</dbReference>
<dbReference type="RefSeq" id="WP_259449569.1">
    <property type="nucleotide sequence ID" value="NZ_CP119520.1"/>
</dbReference>
<proteinExistence type="predicted"/>
<dbReference type="Proteomes" id="UP001165263">
    <property type="component" value="Unassembled WGS sequence"/>
</dbReference>
<dbReference type="InterPro" id="IPR015025">
    <property type="entry name" value="PoNi_C"/>
</dbReference>
<organism evidence="3 4">
    <name type="scientific">Telluria mixta</name>
    <dbReference type="NCBI Taxonomy" id="34071"/>
    <lineage>
        <taxon>Bacteria</taxon>
        <taxon>Pseudomonadati</taxon>
        <taxon>Pseudomonadota</taxon>
        <taxon>Betaproteobacteria</taxon>
        <taxon>Burkholderiales</taxon>
        <taxon>Oxalobacteraceae</taxon>
        <taxon>Telluria group</taxon>
        <taxon>Telluria</taxon>
    </lineage>
</organism>
<protein>
    <submittedName>
        <fullName evidence="3">PoNi-like cognate immunity protein</fullName>
    </submittedName>
</protein>